<dbReference type="InterPro" id="IPR003690">
    <property type="entry name" value="MTERF"/>
</dbReference>
<dbReference type="EMBL" id="JBJKBG010000008">
    <property type="protein sequence ID" value="KAL3725566.1"/>
    <property type="molecule type" value="Genomic_DNA"/>
</dbReference>
<evidence type="ECO:0000313" key="5">
    <source>
        <dbReference type="Proteomes" id="UP001634007"/>
    </source>
</evidence>
<dbReference type="Gene3D" id="1.25.70.10">
    <property type="entry name" value="Transcription termination factor 3, mitochondrial"/>
    <property type="match status" value="1"/>
</dbReference>
<comment type="similarity">
    <text evidence="1">Belongs to the mTERF family.</text>
</comment>
<keyword evidence="5" id="KW-1185">Reference proteome</keyword>
<proteinExistence type="inferred from homology"/>
<comment type="caution">
    <text evidence="4">The sequence shown here is derived from an EMBL/GenBank/DDBJ whole genome shotgun (WGS) entry which is preliminary data.</text>
</comment>
<protein>
    <submittedName>
        <fullName evidence="4">Uncharacterized protein</fullName>
    </submittedName>
</protein>
<evidence type="ECO:0000256" key="3">
    <source>
        <dbReference type="ARBA" id="ARBA00022946"/>
    </source>
</evidence>
<dbReference type="PANTHER" id="PTHR13068">
    <property type="entry name" value="CGI-12 PROTEIN-RELATED"/>
    <property type="match status" value="1"/>
</dbReference>
<dbReference type="FunFam" id="1.25.70.10:FF:000001">
    <property type="entry name" value="Mitochondrial transcription termination factor-like"/>
    <property type="match status" value="1"/>
</dbReference>
<keyword evidence="3" id="KW-0809">Transit peptide</keyword>
<evidence type="ECO:0000256" key="2">
    <source>
        <dbReference type="ARBA" id="ARBA00022472"/>
    </source>
</evidence>
<evidence type="ECO:0000313" key="4">
    <source>
        <dbReference type="EMBL" id="KAL3725566.1"/>
    </source>
</evidence>
<dbReference type="AlphaFoldDB" id="A0ABD3JC11"/>
<keyword evidence="2" id="KW-0806">Transcription termination</keyword>
<gene>
    <name evidence="4" type="ORF">ACJRO7_030572</name>
</gene>
<sequence length="375" mass="42310">MFHLSREALLHVRVLQLAPQADSLRLLLRFSSTLSKSRAFRVSYLVNSCGLSPESALSASKLLKFVTPARPDAVIGVFKNRGFTPAQISQIIARFPTLLSLDPDKILSPKFDFLRSRGISDLELAKLVVVVPWILGRSLEQHLVPTFRYVSNLLQSDEKAIAAIKRAPRLLYDNPQVELVPEVTALRNAGVPEGNIRHLVLYHGHMFWSRSFRFEENMNRVKAMGFDPSKVSFVIALRVLMGMSESVWRRKIGVYGQWGWSEEVVILAFRRYPLCMMLSESKITATMDFFVNVVGLDPLVISQRPLAIAFSLGKRIVPRGSVFQVLLSKGLVKPCSLSTLLTISEQKFLEKYVTTYLREVPQLLALYNEKMGLAC</sequence>
<keyword evidence="2" id="KW-0805">Transcription regulation</keyword>
<dbReference type="InterPro" id="IPR038538">
    <property type="entry name" value="MTERF_sf"/>
</dbReference>
<dbReference type="Proteomes" id="UP001634007">
    <property type="component" value="Unassembled WGS sequence"/>
</dbReference>
<dbReference type="SMART" id="SM00733">
    <property type="entry name" value="Mterf"/>
    <property type="match status" value="6"/>
</dbReference>
<dbReference type="Pfam" id="PF02536">
    <property type="entry name" value="mTERF"/>
    <property type="match status" value="1"/>
</dbReference>
<dbReference type="GO" id="GO:0006353">
    <property type="term" value="P:DNA-templated transcription termination"/>
    <property type="evidence" value="ECO:0007669"/>
    <property type="project" value="UniProtKB-KW"/>
</dbReference>
<accession>A0ABD3JC11</accession>
<dbReference type="PANTHER" id="PTHR13068:SF166">
    <property type="entry name" value="TRANSCRIPTION TERMINATION FACTOR MTERF15, MITOCHONDRIAL-LIKE"/>
    <property type="match status" value="1"/>
</dbReference>
<keyword evidence="2" id="KW-0804">Transcription</keyword>
<name>A0ABD3JC11_EUCGL</name>
<reference evidence="4 5" key="1">
    <citation type="submission" date="2024-11" db="EMBL/GenBank/DDBJ databases">
        <title>Chromosome-level genome assembly of Eucalyptus globulus Labill. provides insights into its genome evolution.</title>
        <authorList>
            <person name="Li X."/>
        </authorList>
    </citation>
    <scope>NUCLEOTIDE SEQUENCE [LARGE SCALE GENOMIC DNA]</scope>
    <source>
        <strain evidence="4">CL2024</strain>
        <tissue evidence="4">Fresh tender leaves</tissue>
    </source>
</reference>
<organism evidence="4 5">
    <name type="scientific">Eucalyptus globulus</name>
    <name type="common">Tasmanian blue gum</name>
    <dbReference type="NCBI Taxonomy" id="34317"/>
    <lineage>
        <taxon>Eukaryota</taxon>
        <taxon>Viridiplantae</taxon>
        <taxon>Streptophyta</taxon>
        <taxon>Embryophyta</taxon>
        <taxon>Tracheophyta</taxon>
        <taxon>Spermatophyta</taxon>
        <taxon>Magnoliopsida</taxon>
        <taxon>eudicotyledons</taxon>
        <taxon>Gunneridae</taxon>
        <taxon>Pentapetalae</taxon>
        <taxon>rosids</taxon>
        <taxon>malvids</taxon>
        <taxon>Myrtales</taxon>
        <taxon>Myrtaceae</taxon>
        <taxon>Myrtoideae</taxon>
        <taxon>Eucalypteae</taxon>
        <taxon>Eucalyptus</taxon>
    </lineage>
</organism>
<evidence type="ECO:0000256" key="1">
    <source>
        <dbReference type="ARBA" id="ARBA00007692"/>
    </source>
</evidence>